<dbReference type="EMBL" id="JADBHS010000001">
    <property type="protein sequence ID" value="MBE2985581.1"/>
    <property type="molecule type" value="Genomic_DNA"/>
</dbReference>
<feature type="domain" description="Cation efflux protein cytoplasmic" evidence="9">
    <location>
        <begin position="218"/>
        <end position="297"/>
    </location>
</feature>
<dbReference type="RefSeq" id="WP_169971562.1">
    <property type="nucleotide sequence ID" value="NZ_JADBHR010000001.1"/>
</dbReference>
<feature type="transmembrane region" description="Helical" evidence="7">
    <location>
        <begin position="125"/>
        <end position="145"/>
    </location>
</feature>
<evidence type="ECO:0000256" key="3">
    <source>
        <dbReference type="ARBA" id="ARBA00022448"/>
    </source>
</evidence>
<evidence type="ECO:0000259" key="9">
    <source>
        <dbReference type="Pfam" id="PF16916"/>
    </source>
</evidence>
<comment type="similarity">
    <text evidence="2">Belongs to the cation diffusion facilitator (CDF) transporter (TC 2.A.4) family.</text>
</comment>
<dbReference type="Proteomes" id="UP000650616">
    <property type="component" value="Unassembled WGS sequence"/>
</dbReference>
<reference evidence="11 12" key="1">
    <citation type="submission" date="2015-08" db="EMBL/GenBank/DDBJ databases">
        <title>Comparative genomics of the Campylobacter concisus group.</title>
        <authorList>
            <person name="Yee E."/>
            <person name="Chapman M.H."/>
            <person name="Huynh S."/>
            <person name="Bono J.L."/>
            <person name="On S.L."/>
            <person name="St Leger J."/>
            <person name="Foster G."/>
            <person name="Parker C.T."/>
            <person name="Miller W.G."/>
        </authorList>
    </citation>
    <scope>NUCLEOTIDE SEQUENCE [LARGE SCALE GENOMIC DNA]</scope>
    <source>
        <strain evidence="11 12">RM9337</strain>
    </source>
</reference>
<protein>
    <submittedName>
        <fullName evidence="11">Cation transporter</fullName>
    </submittedName>
</protein>
<evidence type="ECO:0000313" key="10">
    <source>
        <dbReference type="EMBL" id="MBE2985581.1"/>
    </source>
</evidence>
<evidence type="ECO:0000256" key="4">
    <source>
        <dbReference type="ARBA" id="ARBA00022692"/>
    </source>
</evidence>
<dbReference type="PANTHER" id="PTHR43840:SF15">
    <property type="entry name" value="MITOCHONDRIAL METAL TRANSPORTER 1-RELATED"/>
    <property type="match status" value="1"/>
</dbReference>
<feature type="transmembrane region" description="Helical" evidence="7">
    <location>
        <begin position="87"/>
        <end position="105"/>
    </location>
</feature>
<dbReference type="AlphaFoldDB" id="A0AAW3ZXD9"/>
<dbReference type="Proteomes" id="UP001318760">
    <property type="component" value="Unassembled WGS sequence"/>
</dbReference>
<dbReference type="NCBIfam" id="TIGR01297">
    <property type="entry name" value="CDF"/>
    <property type="match status" value="1"/>
</dbReference>
<organism evidence="11 12">
    <name type="scientific">Campylobacter californiensis</name>
    <dbReference type="NCBI Taxonomy" id="1032243"/>
    <lineage>
        <taxon>Bacteria</taxon>
        <taxon>Pseudomonadati</taxon>
        <taxon>Campylobacterota</taxon>
        <taxon>Epsilonproteobacteria</taxon>
        <taxon>Campylobacterales</taxon>
        <taxon>Campylobacteraceae</taxon>
        <taxon>Campylobacter</taxon>
    </lineage>
</organism>
<keyword evidence="5 7" id="KW-1133">Transmembrane helix</keyword>
<dbReference type="InterPro" id="IPR058533">
    <property type="entry name" value="Cation_efflux_TM"/>
</dbReference>
<evidence type="ECO:0000313" key="13">
    <source>
        <dbReference type="Proteomes" id="UP001318760"/>
    </source>
</evidence>
<name>A0AAW3ZXD9_9BACT</name>
<dbReference type="InterPro" id="IPR027470">
    <property type="entry name" value="Cation_efflux_CTD"/>
</dbReference>
<dbReference type="InterPro" id="IPR027469">
    <property type="entry name" value="Cation_efflux_TMD_sf"/>
</dbReference>
<evidence type="ECO:0000313" key="11">
    <source>
        <dbReference type="EMBL" id="MBE3607590.1"/>
    </source>
</evidence>
<feature type="transmembrane region" description="Helical" evidence="7">
    <location>
        <begin position="165"/>
        <end position="182"/>
    </location>
</feature>
<evidence type="ECO:0000256" key="5">
    <source>
        <dbReference type="ARBA" id="ARBA00022989"/>
    </source>
</evidence>
<gene>
    <name evidence="10" type="ORF">CCAL12919_00330</name>
    <name evidence="11" type="ORF">CCAL9337_02445</name>
</gene>
<dbReference type="GO" id="GO:0005886">
    <property type="term" value="C:plasma membrane"/>
    <property type="evidence" value="ECO:0007669"/>
    <property type="project" value="TreeGrafter"/>
</dbReference>
<dbReference type="GO" id="GO:0015093">
    <property type="term" value="F:ferrous iron transmembrane transporter activity"/>
    <property type="evidence" value="ECO:0007669"/>
    <property type="project" value="TreeGrafter"/>
</dbReference>
<evidence type="ECO:0000256" key="6">
    <source>
        <dbReference type="ARBA" id="ARBA00023136"/>
    </source>
</evidence>
<feature type="transmembrane region" description="Helical" evidence="7">
    <location>
        <begin position="20"/>
        <end position="40"/>
    </location>
</feature>
<keyword evidence="6 7" id="KW-0472">Membrane</keyword>
<evidence type="ECO:0000313" key="12">
    <source>
        <dbReference type="Proteomes" id="UP000650616"/>
    </source>
</evidence>
<dbReference type="InterPro" id="IPR050291">
    <property type="entry name" value="CDF_Transporter"/>
</dbReference>
<dbReference type="EMBL" id="LIWG01000002">
    <property type="protein sequence ID" value="MBE3607590.1"/>
    <property type="molecule type" value="Genomic_DNA"/>
</dbReference>
<keyword evidence="3" id="KW-0813">Transport</keyword>
<dbReference type="PANTHER" id="PTHR43840">
    <property type="entry name" value="MITOCHONDRIAL METAL TRANSPORTER 1-RELATED"/>
    <property type="match status" value="1"/>
</dbReference>
<feature type="domain" description="Cation efflux protein transmembrane" evidence="8">
    <location>
        <begin position="21"/>
        <end position="214"/>
    </location>
</feature>
<dbReference type="GO" id="GO:0006882">
    <property type="term" value="P:intracellular zinc ion homeostasis"/>
    <property type="evidence" value="ECO:0007669"/>
    <property type="project" value="TreeGrafter"/>
</dbReference>
<dbReference type="GO" id="GO:0015086">
    <property type="term" value="F:cadmium ion transmembrane transporter activity"/>
    <property type="evidence" value="ECO:0007669"/>
    <property type="project" value="TreeGrafter"/>
</dbReference>
<proteinExistence type="inferred from homology"/>
<dbReference type="Pfam" id="PF16916">
    <property type="entry name" value="ZT_dimer"/>
    <property type="match status" value="1"/>
</dbReference>
<evidence type="ECO:0000259" key="8">
    <source>
        <dbReference type="Pfam" id="PF01545"/>
    </source>
</evidence>
<reference evidence="10 13" key="2">
    <citation type="submission" date="2020-10" db="EMBL/GenBank/DDBJ databases">
        <title>Campylobacter californiensis sp. nov. isolated from cattle and feral swine in California.</title>
        <authorList>
            <person name="Miller W.G."/>
        </authorList>
    </citation>
    <scope>NUCLEOTIDE SEQUENCE [LARGE SCALE GENOMIC DNA]</scope>
    <source>
        <strain evidence="10 13">RM12919</strain>
    </source>
</reference>
<comment type="caution">
    <text evidence="11">The sequence shown here is derived from an EMBL/GenBank/DDBJ whole genome shotgun (WGS) entry which is preliminary data.</text>
</comment>
<evidence type="ECO:0000256" key="7">
    <source>
        <dbReference type="SAM" id="Phobius"/>
    </source>
</evidence>
<keyword evidence="4 7" id="KW-0812">Transmembrane</keyword>
<dbReference type="Pfam" id="PF01545">
    <property type="entry name" value="Cation_efflux"/>
    <property type="match status" value="1"/>
</dbReference>
<evidence type="ECO:0000256" key="1">
    <source>
        <dbReference type="ARBA" id="ARBA00004141"/>
    </source>
</evidence>
<dbReference type="GO" id="GO:0015341">
    <property type="term" value="F:zinc efflux antiporter activity"/>
    <property type="evidence" value="ECO:0007669"/>
    <property type="project" value="TreeGrafter"/>
</dbReference>
<dbReference type="InterPro" id="IPR002524">
    <property type="entry name" value="Cation_efflux"/>
</dbReference>
<sequence>MMDAKDDTKMSVKKTQRNAVLIAGFTAFVLAVVKFIAGVFSGSVAVLSSAIDSMLDLLVSVLNFFAIRKSQASPNAKFNFGYTKVEALAALFEGIFIIGIALFILYESIMKIRADEVSINVDISILVMCFSLVVTGILVAFLNRVTKRTNNLIIKADALHYKSDLVTNLAVVAALLIIKFSGFVMIDAIFGIIISGYIAVSAVNLMKESVGVLLDKALDENVTDAIKEIILSKPQVAGFHGLTSRQSANICYLGVHLVFNREISLFDAHEISNEIEREIALKFSEFEWNFTTHLDPYDD</sequence>
<dbReference type="SUPFAM" id="SSF160240">
    <property type="entry name" value="Cation efflux protein cytoplasmic domain-like"/>
    <property type="match status" value="1"/>
</dbReference>
<feature type="transmembrane region" description="Helical" evidence="7">
    <location>
        <begin position="46"/>
        <end position="66"/>
    </location>
</feature>
<comment type="subcellular location">
    <subcellularLocation>
        <location evidence="1">Membrane</location>
        <topology evidence="1">Multi-pass membrane protein</topology>
    </subcellularLocation>
</comment>
<keyword evidence="12" id="KW-1185">Reference proteome</keyword>
<feature type="transmembrane region" description="Helical" evidence="7">
    <location>
        <begin position="188"/>
        <end position="206"/>
    </location>
</feature>
<dbReference type="SUPFAM" id="SSF161111">
    <property type="entry name" value="Cation efflux protein transmembrane domain-like"/>
    <property type="match status" value="1"/>
</dbReference>
<dbReference type="InterPro" id="IPR036837">
    <property type="entry name" value="Cation_efflux_CTD_sf"/>
</dbReference>
<dbReference type="Gene3D" id="1.20.1510.10">
    <property type="entry name" value="Cation efflux protein transmembrane domain"/>
    <property type="match status" value="1"/>
</dbReference>
<accession>A0AAW3ZXD9</accession>
<evidence type="ECO:0000256" key="2">
    <source>
        <dbReference type="ARBA" id="ARBA00008114"/>
    </source>
</evidence>
<dbReference type="Gene3D" id="3.30.70.1350">
    <property type="entry name" value="Cation efflux protein, cytoplasmic domain"/>
    <property type="match status" value="1"/>
</dbReference>